<feature type="domain" description="GEX2 N-terminal Ig-like" evidence="3">
    <location>
        <begin position="263"/>
        <end position="363"/>
    </location>
</feature>
<dbReference type="SUPFAM" id="SSF81296">
    <property type="entry name" value="E set domains"/>
    <property type="match status" value="2"/>
</dbReference>
<dbReference type="InterPro" id="IPR017868">
    <property type="entry name" value="Filamin/ABP280_repeat-like"/>
</dbReference>
<dbReference type="InterPro" id="IPR044801">
    <property type="entry name" value="Filamin"/>
</dbReference>
<evidence type="ECO:0000256" key="1">
    <source>
        <dbReference type="ARBA" id="ARBA00022737"/>
    </source>
</evidence>
<dbReference type="Proteomes" id="UP000541444">
    <property type="component" value="Unassembled WGS sequence"/>
</dbReference>
<feature type="domain" description="GEX2 N-terminal Ig-like" evidence="3">
    <location>
        <begin position="149"/>
        <end position="254"/>
    </location>
</feature>
<protein>
    <recommendedName>
        <fullName evidence="3">GEX2 N-terminal Ig-like domain-containing protein</fullName>
    </recommendedName>
</protein>
<evidence type="ECO:0000256" key="2">
    <source>
        <dbReference type="PROSITE-ProRule" id="PRU00087"/>
    </source>
</evidence>
<proteinExistence type="predicted"/>
<dbReference type="AlphaFoldDB" id="A0A7J7PBF7"/>
<comment type="caution">
    <text evidence="4">The sequence shown here is derived from an EMBL/GenBank/DDBJ whole genome shotgun (WGS) entry which is preliminary data.</text>
</comment>
<dbReference type="PROSITE" id="PS50194">
    <property type="entry name" value="FILAMIN_REPEAT"/>
    <property type="match status" value="1"/>
</dbReference>
<sequence>MISQTLLYIILTTIVSTIIPTPTLVLAYSDTTQPLPAFAFSWLSDNNTFAAGDIATIKIKVLGGSFDSKKKLVVDGHQLNLTIVVNEKTGNSSIVSAVLNDVDGDSNDWGISFVPILMGVFNVYVYDDRFGVYDSSLHFQVLPGRLYPSVCVASWRGLVNEFVAGARASILVLPKDAFGNNISSTSEEPSLYKFMVSAIQENGSAMDVLNLTYTGWTGFGYVGIEFVASTIGNFLLHIEGGNQTLNSSPLPFKVKPGQLDVTKCLGTWSQGTNAFQIFSKLEIFIDQKDRLGNLVPGFYAFDTRVVEKWTNLSIPVANLYFKEVVPGIQLLSFSVLEPGKFVLTIFDMEQNQSISNMPYDYTVFVGYCDGLNSVVNGSGLSGSIAGRMSKFSVYLQDLYHNPSPVEAEQLRVQILRTIDSYSVWPIISPIQIDDGKIVNATAYSLLSVTLFGPDPTGDHIYGTSLSMGSSLAPSVDSRNSSGTNLKVQASDYDVTYTPERSGIYEIQIFCGNILLNGGHPYTMEVKPGISIYHI</sequence>
<feature type="domain" description="GEX2 N-terminal Ig-like" evidence="3">
    <location>
        <begin position="36"/>
        <end position="141"/>
    </location>
</feature>
<dbReference type="InterPro" id="IPR056434">
    <property type="entry name" value="Ig_GEX2_N"/>
</dbReference>
<name>A0A7J7PBF7_9MAGN</name>
<accession>A0A7J7PBF7</accession>
<dbReference type="InterPro" id="IPR013783">
    <property type="entry name" value="Ig-like_fold"/>
</dbReference>
<dbReference type="GO" id="GO:0051015">
    <property type="term" value="F:actin filament binding"/>
    <property type="evidence" value="ECO:0007669"/>
    <property type="project" value="InterPro"/>
</dbReference>
<reference evidence="4 5" key="1">
    <citation type="journal article" date="2020" name="IScience">
        <title>Genome Sequencing of the Endangered Kingdonia uniflora (Circaeasteraceae, Ranunculales) Reveals Potential Mechanisms of Evolutionary Specialization.</title>
        <authorList>
            <person name="Sun Y."/>
            <person name="Deng T."/>
            <person name="Zhang A."/>
            <person name="Moore M.J."/>
            <person name="Landis J.B."/>
            <person name="Lin N."/>
            <person name="Zhang H."/>
            <person name="Zhang X."/>
            <person name="Huang J."/>
            <person name="Zhang X."/>
            <person name="Sun H."/>
            <person name="Wang H."/>
        </authorList>
    </citation>
    <scope>NUCLEOTIDE SEQUENCE [LARGE SCALE GENOMIC DNA]</scope>
    <source>
        <strain evidence="4">TB1705</strain>
        <tissue evidence="4">Leaf</tissue>
    </source>
</reference>
<dbReference type="InterPro" id="IPR014756">
    <property type="entry name" value="Ig_E-set"/>
</dbReference>
<organism evidence="4 5">
    <name type="scientific">Kingdonia uniflora</name>
    <dbReference type="NCBI Taxonomy" id="39325"/>
    <lineage>
        <taxon>Eukaryota</taxon>
        <taxon>Viridiplantae</taxon>
        <taxon>Streptophyta</taxon>
        <taxon>Embryophyta</taxon>
        <taxon>Tracheophyta</taxon>
        <taxon>Spermatophyta</taxon>
        <taxon>Magnoliopsida</taxon>
        <taxon>Ranunculales</taxon>
        <taxon>Circaeasteraceae</taxon>
        <taxon>Kingdonia</taxon>
    </lineage>
</organism>
<dbReference type="Pfam" id="PF23616">
    <property type="entry name" value="Ig_GEX2_N"/>
    <property type="match status" value="3"/>
</dbReference>
<feature type="repeat" description="Filamin" evidence="2">
    <location>
        <begin position="365"/>
        <end position="525"/>
    </location>
</feature>
<keyword evidence="1" id="KW-0677">Repeat</keyword>
<evidence type="ECO:0000259" key="3">
    <source>
        <dbReference type="Pfam" id="PF23616"/>
    </source>
</evidence>
<dbReference type="GO" id="GO:0048235">
    <property type="term" value="P:pollen sperm cell differentiation"/>
    <property type="evidence" value="ECO:0007669"/>
    <property type="project" value="TreeGrafter"/>
</dbReference>
<dbReference type="PANTHER" id="PTHR38537:SF8">
    <property type="entry name" value="FILAMIN-A"/>
    <property type="match status" value="1"/>
</dbReference>
<keyword evidence="5" id="KW-1185">Reference proteome</keyword>
<dbReference type="Gene3D" id="2.60.40.10">
    <property type="entry name" value="Immunoglobulins"/>
    <property type="match status" value="2"/>
</dbReference>
<evidence type="ECO:0000313" key="4">
    <source>
        <dbReference type="EMBL" id="KAF6176767.1"/>
    </source>
</evidence>
<dbReference type="EMBL" id="JACGCM010000049">
    <property type="protein sequence ID" value="KAF6176767.1"/>
    <property type="molecule type" value="Genomic_DNA"/>
</dbReference>
<evidence type="ECO:0000313" key="5">
    <source>
        <dbReference type="Proteomes" id="UP000541444"/>
    </source>
</evidence>
<dbReference type="GO" id="GO:0030036">
    <property type="term" value="P:actin cytoskeleton organization"/>
    <property type="evidence" value="ECO:0007669"/>
    <property type="project" value="InterPro"/>
</dbReference>
<dbReference type="OrthoDB" id="5334309at2759"/>
<gene>
    <name evidence="4" type="ORF">GIB67_031578</name>
</gene>
<dbReference type="PANTHER" id="PTHR38537">
    <property type="entry name" value="JITTERBUG, ISOFORM N"/>
    <property type="match status" value="1"/>
</dbReference>